<keyword evidence="8" id="KW-0804">Transcription</keyword>
<feature type="region of interest" description="Disordered" evidence="10">
    <location>
        <begin position="449"/>
        <end position="482"/>
    </location>
</feature>
<gene>
    <name evidence="12" type="ORF">LACBIDRAFT_313714</name>
</gene>
<keyword evidence="4" id="KW-1017">Isopeptide bond</keyword>
<evidence type="ECO:0000313" key="12">
    <source>
        <dbReference type="EMBL" id="EDR11488.1"/>
    </source>
</evidence>
<proteinExistence type="predicted"/>
<evidence type="ECO:0000259" key="11">
    <source>
        <dbReference type="Pfam" id="PF10497"/>
    </source>
</evidence>
<accession>B0D0M7</accession>
<dbReference type="InterPro" id="IPR040221">
    <property type="entry name" value="CDCA7/CDA7L"/>
</dbReference>
<evidence type="ECO:0000256" key="9">
    <source>
        <dbReference type="ARBA" id="ARBA00023242"/>
    </source>
</evidence>
<dbReference type="InParanoid" id="B0D0M7"/>
<dbReference type="GO" id="GO:0005737">
    <property type="term" value="C:cytoplasm"/>
    <property type="evidence" value="ECO:0007669"/>
    <property type="project" value="UniProtKB-SubCell"/>
</dbReference>
<evidence type="ECO:0000256" key="8">
    <source>
        <dbReference type="ARBA" id="ARBA00023163"/>
    </source>
</evidence>
<dbReference type="GO" id="GO:0006355">
    <property type="term" value="P:regulation of DNA-templated transcription"/>
    <property type="evidence" value="ECO:0007669"/>
    <property type="project" value="InterPro"/>
</dbReference>
<evidence type="ECO:0000256" key="5">
    <source>
        <dbReference type="ARBA" id="ARBA00022553"/>
    </source>
</evidence>
<dbReference type="STRING" id="486041.B0D0M7"/>
<sequence length="726" mass="80985">MTPARAVAQRLNNAFVSVPPSPISLDQYRPLKGTQLHASTKLKENIPLPPFYVSILQSYPSSSSHKRKMDDRDQPSHTIASATKKAKHTVTSSSTAKQTQHAPEEEYPNGFIYCHQCNRKRDLQVSVQCTSLKPRATAAGAQERRCLVKYCKSCLMNHYGESVDDIKAQTRNARTQSGHVVGEGYIFKCPRCRDICDCSKCKRAKGLEPLSSALQGKADNPKREKKSKTQVIKETAVTPAVQKAILKKSKPKALPTLKWTAILANLSQAEAEERICIREFFQRFGRIMDPPIAKGHLEELETISGRKKLRDDNDELAGWISEPCLKAIVLGLLECLANDHENNIAKIIKLHVKELRSAGMNLNKIWKILADMRETIANSTSNEVSGRPQAVLTFPNPLPPPASANIRATRSIAGTSTISVCHTAQMIPVILSLINLALETAAARKEMEQGIKDSKDAARDAREAAKRENDQWEQARKPAEHTIIKTTNKGKEKDAKQTQENVEKRMLHKARLLNIDNALKIVTSGFAPRFSALGADHEGRMYYALRPGYPEREAALEYLEALSSDKPTKVKRKARNIGDTKREELTEWSWFIAVWGKKPQATPARTAGHDKSSDGEGGESWWALGESEEILKVADWITIKCGLEDEEDVTTAPSSSTPKLNKRKMDELKQLVLDLRAYAGLLEWRSRETLLNELRTLEDKGLEQQRIDAQGIPKAAPIPTSRFYGA</sequence>
<feature type="domain" description="Zinc-finger" evidence="11">
    <location>
        <begin position="113"/>
        <end position="212"/>
    </location>
</feature>
<dbReference type="AlphaFoldDB" id="B0D0M7"/>
<dbReference type="PANTHER" id="PTHR31169:SF8">
    <property type="entry name" value="ZINC-FINGER DOMAIN OF MONOAMINE-OXIDASE A REPRESSOR R1 PROTEIN"/>
    <property type="match status" value="1"/>
</dbReference>
<dbReference type="RefSeq" id="XP_001877385.1">
    <property type="nucleotide sequence ID" value="XM_001877350.1"/>
</dbReference>
<dbReference type="EMBL" id="DS547095">
    <property type="protein sequence ID" value="EDR11488.1"/>
    <property type="molecule type" value="Genomic_DNA"/>
</dbReference>
<keyword evidence="3" id="KW-0963">Cytoplasm</keyword>
<comment type="subcellular location">
    <subcellularLocation>
        <location evidence="2">Cytoplasm</location>
    </subcellularLocation>
    <subcellularLocation>
        <location evidence="1">Nucleus</location>
    </subcellularLocation>
</comment>
<evidence type="ECO:0000256" key="3">
    <source>
        <dbReference type="ARBA" id="ARBA00022490"/>
    </source>
</evidence>
<feature type="compositionally biased region" description="Polar residues" evidence="10">
    <location>
        <begin position="89"/>
        <end position="101"/>
    </location>
</feature>
<dbReference type="OrthoDB" id="298344at2759"/>
<dbReference type="HOGENOM" id="CLU_019575_0_0_1"/>
<feature type="region of interest" description="Disordered" evidence="10">
    <location>
        <begin position="81"/>
        <end position="104"/>
    </location>
</feature>
<dbReference type="KEGG" id="lbc:LACBIDRAFT_313714"/>
<evidence type="ECO:0000256" key="7">
    <source>
        <dbReference type="ARBA" id="ARBA00023015"/>
    </source>
</evidence>
<dbReference type="GO" id="GO:0005634">
    <property type="term" value="C:nucleus"/>
    <property type="evidence" value="ECO:0007669"/>
    <property type="project" value="UniProtKB-SubCell"/>
</dbReference>
<evidence type="ECO:0000256" key="2">
    <source>
        <dbReference type="ARBA" id="ARBA00004496"/>
    </source>
</evidence>
<evidence type="ECO:0000256" key="10">
    <source>
        <dbReference type="SAM" id="MobiDB-lite"/>
    </source>
</evidence>
<keyword evidence="6" id="KW-0832">Ubl conjugation</keyword>
<evidence type="ECO:0000313" key="13">
    <source>
        <dbReference type="Proteomes" id="UP000001194"/>
    </source>
</evidence>
<organism evidence="13">
    <name type="scientific">Laccaria bicolor (strain S238N-H82 / ATCC MYA-4686)</name>
    <name type="common">Bicoloured deceiver</name>
    <name type="synonym">Laccaria laccata var. bicolor</name>
    <dbReference type="NCBI Taxonomy" id="486041"/>
    <lineage>
        <taxon>Eukaryota</taxon>
        <taxon>Fungi</taxon>
        <taxon>Dikarya</taxon>
        <taxon>Basidiomycota</taxon>
        <taxon>Agaricomycotina</taxon>
        <taxon>Agaricomycetes</taxon>
        <taxon>Agaricomycetidae</taxon>
        <taxon>Agaricales</taxon>
        <taxon>Agaricineae</taxon>
        <taxon>Hydnangiaceae</taxon>
        <taxon>Laccaria</taxon>
    </lineage>
</organism>
<evidence type="ECO:0000256" key="6">
    <source>
        <dbReference type="ARBA" id="ARBA00022843"/>
    </source>
</evidence>
<dbReference type="InterPro" id="IPR018866">
    <property type="entry name" value="Znf-4CXXC_R1"/>
</dbReference>
<dbReference type="GeneID" id="6073455"/>
<dbReference type="PANTHER" id="PTHR31169">
    <property type="entry name" value="OS05G0300700 PROTEIN"/>
    <property type="match status" value="1"/>
</dbReference>
<keyword evidence="7" id="KW-0805">Transcription regulation</keyword>
<dbReference type="Proteomes" id="UP000001194">
    <property type="component" value="Unassembled WGS sequence"/>
</dbReference>
<evidence type="ECO:0000256" key="1">
    <source>
        <dbReference type="ARBA" id="ARBA00004123"/>
    </source>
</evidence>
<keyword evidence="9" id="KW-0539">Nucleus</keyword>
<dbReference type="Pfam" id="PF10497">
    <property type="entry name" value="zf-4CXXC_R1"/>
    <property type="match status" value="1"/>
</dbReference>
<reference evidence="12 13" key="1">
    <citation type="journal article" date="2008" name="Nature">
        <title>The genome of Laccaria bicolor provides insights into mycorrhizal symbiosis.</title>
        <authorList>
            <person name="Martin F."/>
            <person name="Aerts A."/>
            <person name="Ahren D."/>
            <person name="Brun A."/>
            <person name="Danchin E.G.J."/>
            <person name="Duchaussoy F."/>
            <person name="Gibon J."/>
            <person name="Kohler A."/>
            <person name="Lindquist E."/>
            <person name="Pereda V."/>
            <person name="Salamov A."/>
            <person name="Shapiro H.J."/>
            <person name="Wuyts J."/>
            <person name="Blaudez D."/>
            <person name="Buee M."/>
            <person name="Brokstein P."/>
            <person name="Canbaeck B."/>
            <person name="Cohen D."/>
            <person name="Courty P.E."/>
            <person name="Coutinho P.M."/>
            <person name="Delaruelle C."/>
            <person name="Detter J.C."/>
            <person name="Deveau A."/>
            <person name="DiFazio S."/>
            <person name="Duplessis S."/>
            <person name="Fraissinet-Tachet L."/>
            <person name="Lucic E."/>
            <person name="Frey-Klett P."/>
            <person name="Fourrey C."/>
            <person name="Feussner I."/>
            <person name="Gay G."/>
            <person name="Grimwood J."/>
            <person name="Hoegger P.J."/>
            <person name="Jain P."/>
            <person name="Kilaru S."/>
            <person name="Labbe J."/>
            <person name="Lin Y.C."/>
            <person name="Legue V."/>
            <person name="Le Tacon F."/>
            <person name="Marmeisse R."/>
            <person name="Melayah D."/>
            <person name="Montanini B."/>
            <person name="Muratet M."/>
            <person name="Nehls U."/>
            <person name="Niculita-Hirzel H."/>
            <person name="Oudot-Le Secq M.P."/>
            <person name="Peter M."/>
            <person name="Quesneville H."/>
            <person name="Rajashekar B."/>
            <person name="Reich M."/>
            <person name="Rouhier N."/>
            <person name="Schmutz J."/>
            <person name="Yin T."/>
            <person name="Chalot M."/>
            <person name="Henrissat B."/>
            <person name="Kuees U."/>
            <person name="Lucas S."/>
            <person name="Van de Peer Y."/>
            <person name="Podila G.K."/>
            <person name="Polle A."/>
            <person name="Pukkila P.J."/>
            <person name="Richardson P.M."/>
            <person name="Rouze P."/>
            <person name="Sanders I.R."/>
            <person name="Stajich J.E."/>
            <person name="Tunlid A."/>
            <person name="Tuskan G."/>
            <person name="Grigoriev I.V."/>
        </authorList>
    </citation>
    <scope>NUCLEOTIDE SEQUENCE [LARGE SCALE GENOMIC DNA]</scope>
    <source>
        <strain evidence="13">S238N-H82 / ATCC MYA-4686</strain>
    </source>
</reference>
<evidence type="ECO:0000256" key="4">
    <source>
        <dbReference type="ARBA" id="ARBA00022499"/>
    </source>
</evidence>
<keyword evidence="13" id="KW-1185">Reference proteome</keyword>
<keyword evidence="5" id="KW-0597">Phosphoprotein</keyword>
<name>B0D0M7_LACBS</name>
<protein>
    <submittedName>
        <fullName evidence="12">Predicted protein</fullName>
    </submittedName>
</protein>